<dbReference type="Pfam" id="PF00931">
    <property type="entry name" value="NB-ARC"/>
    <property type="match status" value="1"/>
</dbReference>
<dbReference type="KEGG" id="psco:LY89DRAFT_784079"/>
<dbReference type="InterPro" id="IPR011990">
    <property type="entry name" value="TPR-like_helical_dom_sf"/>
</dbReference>
<dbReference type="InParanoid" id="A0A194X5G1"/>
<dbReference type="OrthoDB" id="3526910at2759"/>
<dbReference type="SUPFAM" id="SSF52540">
    <property type="entry name" value="P-loop containing nucleoside triphosphate hydrolases"/>
    <property type="match status" value="1"/>
</dbReference>
<sequence length="707" mass="79470">MQLRTTRDQALPCKIIPYPENPRSRGRVDTLQLIESHLSNAKSGQSSLALHGMGGVGKTQLALKYIYNNWDNYPVILWVQAAKLSESYITAAKQLNLVPEDSDKDANAIATILKNWLGETSEKWLIVYDNADDIEVLKPYWPPGNKGGILITSRNAGAARVAGSGAHTEDSDPEDHDPELVSECVKLLGYLPLAIAQIYESLYQGGKAIYNLSTSTVNLFYEHTLMTVWRISITRLSQEASRLLEILVYFDPDTIPDQLFLEGAKNNPGLEFLSGRLSYLDAVSELLRQGLVMTTRSKKGSTPGKFARGLSVHRLVQESVFYQLDAQGRSERFKDALTVLVGAWPTNAKNPFRMNALWSTCALYLPHVVTLEARYRESSTIEPPPHMIRLIFLASWYMYERRMSEFARPLLDTALNICARGGNVDPFYPKVLTTYGCIKFEMGHVDSGISDCTKVVDLYQQREKPRDFLKATALSDLGWMYVDKGDLPKAIELYQKGLEIANEIDNEAERLDWSVHIGHSLSRAYIELEQPEKALELQFSHGDEFACGLISECSQRGALFLYGIGNAHLSLGRKKGIEGAEERRKGLEYHMRALKARNKVCGDHYITAISLHKVGVVMHEIGKLEAAESTLERAARILRNEFAADGERSRTLYHLSLVKSNLGKDNEAAQLLTDAWQHREKLKGEARNHINEKDTAGFDKMVIYFHN</sequence>
<dbReference type="InterPro" id="IPR056681">
    <property type="entry name" value="DUF7779"/>
</dbReference>
<dbReference type="Pfam" id="PF25000">
    <property type="entry name" value="DUF7779"/>
    <property type="match status" value="1"/>
</dbReference>
<reference evidence="4 5" key="1">
    <citation type="submission" date="2015-10" db="EMBL/GenBank/DDBJ databases">
        <title>Full genome of DAOMC 229536 Phialocephala scopiformis, a fungal endophyte of spruce producing the potent anti-insectan compound rugulosin.</title>
        <authorList>
            <consortium name="DOE Joint Genome Institute"/>
            <person name="Walker A.K."/>
            <person name="Frasz S.L."/>
            <person name="Seifert K.A."/>
            <person name="Miller J.D."/>
            <person name="Mondo S.J."/>
            <person name="Labutti K."/>
            <person name="Lipzen A."/>
            <person name="Dockter R."/>
            <person name="Kennedy M."/>
            <person name="Grigoriev I.V."/>
            <person name="Spatafora J.W."/>
        </authorList>
    </citation>
    <scope>NUCLEOTIDE SEQUENCE [LARGE SCALE GENOMIC DNA]</scope>
    <source>
        <strain evidence="4 5">CBS 120377</strain>
    </source>
</reference>
<keyword evidence="1" id="KW-0802">TPR repeat</keyword>
<accession>A0A194X5G1</accession>
<dbReference type="InterPro" id="IPR019734">
    <property type="entry name" value="TPR_rpt"/>
</dbReference>
<dbReference type="PANTHER" id="PTHR35205:SF1">
    <property type="entry name" value="ZU5 DOMAIN-CONTAINING PROTEIN"/>
    <property type="match status" value="1"/>
</dbReference>
<evidence type="ECO:0000259" key="2">
    <source>
        <dbReference type="Pfam" id="PF00931"/>
    </source>
</evidence>
<evidence type="ECO:0000313" key="5">
    <source>
        <dbReference type="Proteomes" id="UP000070700"/>
    </source>
</evidence>
<dbReference type="GeneID" id="28832476"/>
<dbReference type="PROSITE" id="PS50005">
    <property type="entry name" value="TPR"/>
    <property type="match status" value="1"/>
</dbReference>
<protein>
    <submittedName>
        <fullName evidence="4">TPR-like protein</fullName>
    </submittedName>
</protein>
<proteinExistence type="predicted"/>
<feature type="repeat" description="TPR" evidence="1">
    <location>
        <begin position="471"/>
        <end position="504"/>
    </location>
</feature>
<keyword evidence="5" id="KW-1185">Reference proteome</keyword>
<feature type="domain" description="DUF7779" evidence="3">
    <location>
        <begin position="232"/>
        <end position="327"/>
    </location>
</feature>
<evidence type="ECO:0000256" key="1">
    <source>
        <dbReference type="PROSITE-ProRule" id="PRU00339"/>
    </source>
</evidence>
<dbReference type="SUPFAM" id="SSF48452">
    <property type="entry name" value="TPR-like"/>
    <property type="match status" value="2"/>
</dbReference>
<dbReference type="Gene3D" id="1.25.40.10">
    <property type="entry name" value="Tetratricopeptide repeat domain"/>
    <property type="match status" value="2"/>
</dbReference>
<dbReference type="GO" id="GO:0043531">
    <property type="term" value="F:ADP binding"/>
    <property type="evidence" value="ECO:0007669"/>
    <property type="project" value="InterPro"/>
</dbReference>
<dbReference type="InterPro" id="IPR002182">
    <property type="entry name" value="NB-ARC"/>
</dbReference>
<evidence type="ECO:0000259" key="3">
    <source>
        <dbReference type="Pfam" id="PF25000"/>
    </source>
</evidence>
<dbReference type="Pfam" id="PF13424">
    <property type="entry name" value="TPR_12"/>
    <property type="match status" value="2"/>
</dbReference>
<dbReference type="AlphaFoldDB" id="A0A194X5G1"/>
<dbReference type="Gene3D" id="3.40.50.300">
    <property type="entry name" value="P-loop containing nucleotide triphosphate hydrolases"/>
    <property type="match status" value="1"/>
</dbReference>
<feature type="domain" description="NB-ARC" evidence="2">
    <location>
        <begin position="31"/>
        <end position="161"/>
    </location>
</feature>
<gene>
    <name evidence="4" type="ORF">LY89DRAFT_784079</name>
</gene>
<dbReference type="EMBL" id="KQ947419">
    <property type="protein sequence ID" value="KUJ15052.1"/>
    <property type="molecule type" value="Genomic_DNA"/>
</dbReference>
<evidence type="ECO:0000313" key="4">
    <source>
        <dbReference type="EMBL" id="KUJ15052.1"/>
    </source>
</evidence>
<dbReference type="PANTHER" id="PTHR35205">
    <property type="entry name" value="NB-ARC AND TPR DOMAIN PROTEIN"/>
    <property type="match status" value="1"/>
</dbReference>
<dbReference type="InterPro" id="IPR027417">
    <property type="entry name" value="P-loop_NTPase"/>
</dbReference>
<dbReference type="Proteomes" id="UP000070700">
    <property type="component" value="Unassembled WGS sequence"/>
</dbReference>
<organism evidence="4 5">
    <name type="scientific">Mollisia scopiformis</name>
    <name type="common">Conifer needle endophyte fungus</name>
    <name type="synonym">Phialocephala scopiformis</name>
    <dbReference type="NCBI Taxonomy" id="149040"/>
    <lineage>
        <taxon>Eukaryota</taxon>
        <taxon>Fungi</taxon>
        <taxon>Dikarya</taxon>
        <taxon>Ascomycota</taxon>
        <taxon>Pezizomycotina</taxon>
        <taxon>Leotiomycetes</taxon>
        <taxon>Helotiales</taxon>
        <taxon>Mollisiaceae</taxon>
        <taxon>Mollisia</taxon>
    </lineage>
</organism>
<dbReference type="RefSeq" id="XP_018069407.1">
    <property type="nucleotide sequence ID" value="XM_018222750.1"/>
</dbReference>
<name>A0A194X5G1_MOLSC</name>
<dbReference type="SMART" id="SM00028">
    <property type="entry name" value="TPR"/>
    <property type="match status" value="3"/>
</dbReference>